<evidence type="ECO:0000259" key="2">
    <source>
        <dbReference type="PROSITE" id="PS50020"/>
    </source>
</evidence>
<organism evidence="3 4">
    <name type="scientific">Basidiobolus ranarum</name>
    <dbReference type="NCBI Taxonomy" id="34480"/>
    <lineage>
        <taxon>Eukaryota</taxon>
        <taxon>Fungi</taxon>
        <taxon>Fungi incertae sedis</taxon>
        <taxon>Zoopagomycota</taxon>
        <taxon>Entomophthoromycotina</taxon>
        <taxon>Basidiobolomycetes</taxon>
        <taxon>Basidiobolales</taxon>
        <taxon>Basidiobolaceae</taxon>
        <taxon>Basidiobolus</taxon>
    </lineage>
</organism>
<dbReference type="PROSITE" id="PS01159">
    <property type="entry name" value="WW_DOMAIN_1"/>
    <property type="match status" value="1"/>
</dbReference>
<feature type="compositionally biased region" description="Basic and acidic residues" evidence="1">
    <location>
        <begin position="16"/>
        <end position="33"/>
    </location>
</feature>
<dbReference type="Gene3D" id="2.20.70.10">
    <property type="match status" value="1"/>
</dbReference>
<gene>
    <name evidence="3" type="ORF">K7432_005916</name>
</gene>
<dbReference type="PANTHER" id="PTHR46697">
    <property type="entry name" value="FORMIN-BINDING PROTEIN 4"/>
    <property type="match status" value="1"/>
</dbReference>
<reference evidence="3 4" key="1">
    <citation type="submission" date="2023-04" db="EMBL/GenBank/DDBJ databases">
        <title>Genome of Basidiobolus ranarum AG-B5.</title>
        <authorList>
            <person name="Stajich J.E."/>
            <person name="Carter-House D."/>
            <person name="Gryganskyi A."/>
        </authorList>
    </citation>
    <scope>NUCLEOTIDE SEQUENCE [LARGE SCALE GENOMIC DNA]</scope>
    <source>
        <strain evidence="3 4">AG-B5</strain>
    </source>
</reference>
<proteinExistence type="predicted"/>
<dbReference type="EMBL" id="JASJQH010007122">
    <property type="protein sequence ID" value="KAK9717848.1"/>
    <property type="molecule type" value="Genomic_DNA"/>
</dbReference>
<dbReference type="InterPro" id="IPR001202">
    <property type="entry name" value="WW_dom"/>
</dbReference>
<dbReference type="Pfam" id="PF00397">
    <property type="entry name" value="WW"/>
    <property type="match status" value="1"/>
</dbReference>
<dbReference type="SUPFAM" id="SSF51045">
    <property type="entry name" value="WW domain"/>
    <property type="match status" value="1"/>
</dbReference>
<feature type="region of interest" description="Disordered" evidence="1">
    <location>
        <begin position="1"/>
        <end position="81"/>
    </location>
</feature>
<dbReference type="PANTHER" id="PTHR46697:SF1">
    <property type="entry name" value="FORMIN-BINDING PROTEIN 4"/>
    <property type="match status" value="1"/>
</dbReference>
<dbReference type="InterPro" id="IPR053076">
    <property type="entry name" value="WW_domain_protein"/>
</dbReference>
<sequence length="291" mass="33520">MSSRSSSRSSSPDEALEARIAELRNRPDKHEIPVVDEQNTTSEQIQNNSQDEELSENENSDVGSKTNSEKTESVELKESEAWQPVWDDNSKCYYYWNSVTNETTWEIPPRLKAGASTNDYYSYTGYNYPGYSVEAYSNPLDSLLDKADQIKERLDGKKRKEVPVEEQGDEREQEFYYNKPYTHSTASAPIVDSYAAQPDDYKVAGSFNTHTGRFQADLSQNPEKYGQENIAIRQCNYYFDYDSFAQERGSRLQFGGSNKHTVRLTKKELAAVKERKKKKKEAAKRKWLLQD</sequence>
<evidence type="ECO:0000313" key="3">
    <source>
        <dbReference type="EMBL" id="KAK9717848.1"/>
    </source>
</evidence>
<feature type="compositionally biased region" description="Basic and acidic residues" evidence="1">
    <location>
        <begin position="67"/>
        <end position="80"/>
    </location>
</feature>
<evidence type="ECO:0000313" key="4">
    <source>
        <dbReference type="Proteomes" id="UP001479436"/>
    </source>
</evidence>
<name>A0ABR2W2J9_9FUNG</name>
<dbReference type="CDD" id="cd00201">
    <property type="entry name" value="WW"/>
    <property type="match status" value="1"/>
</dbReference>
<feature type="compositionally biased region" description="Low complexity" evidence="1">
    <location>
        <begin position="1"/>
        <end position="10"/>
    </location>
</feature>
<comment type="caution">
    <text evidence="3">The sequence shown here is derived from an EMBL/GenBank/DDBJ whole genome shotgun (WGS) entry which is preliminary data.</text>
</comment>
<keyword evidence="4" id="KW-1185">Reference proteome</keyword>
<feature type="compositionally biased region" description="Polar residues" evidence="1">
    <location>
        <begin position="37"/>
        <end position="49"/>
    </location>
</feature>
<evidence type="ECO:0000256" key="1">
    <source>
        <dbReference type="SAM" id="MobiDB-lite"/>
    </source>
</evidence>
<feature type="compositionally biased region" description="Acidic residues" evidence="1">
    <location>
        <begin position="50"/>
        <end position="59"/>
    </location>
</feature>
<dbReference type="Proteomes" id="UP001479436">
    <property type="component" value="Unassembled WGS sequence"/>
</dbReference>
<protein>
    <recommendedName>
        <fullName evidence="2">WW domain-containing protein</fullName>
    </recommendedName>
</protein>
<dbReference type="PROSITE" id="PS50020">
    <property type="entry name" value="WW_DOMAIN_2"/>
    <property type="match status" value="1"/>
</dbReference>
<accession>A0ABR2W2J9</accession>
<feature type="domain" description="WW" evidence="2">
    <location>
        <begin position="82"/>
        <end position="110"/>
    </location>
</feature>
<dbReference type="InterPro" id="IPR036020">
    <property type="entry name" value="WW_dom_sf"/>
</dbReference>